<accession>A0A543JGT7</accession>
<proteinExistence type="predicted"/>
<dbReference type="EMBL" id="VFPP01000001">
    <property type="protein sequence ID" value="TQM82026.1"/>
    <property type="molecule type" value="Genomic_DNA"/>
</dbReference>
<dbReference type="SUPFAM" id="SSF56784">
    <property type="entry name" value="HAD-like"/>
    <property type="match status" value="1"/>
</dbReference>
<dbReference type="InterPro" id="IPR023214">
    <property type="entry name" value="HAD_sf"/>
</dbReference>
<dbReference type="AlphaFoldDB" id="A0A543JGT7"/>
<dbReference type="PANTHER" id="PTHR18901">
    <property type="entry name" value="2-DEOXYGLUCOSE-6-PHOSPHATE PHOSPHATASE 2"/>
    <property type="match status" value="1"/>
</dbReference>
<dbReference type="SFLD" id="SFLDS00003">
    <property type="entry name" value="Haloacid_Dehalogenase"/>
    <property type="match status" value="1"/>
</dbReference>
<dbReference type="InterPro" id="IPR023198">
    <property type="entry name" value="PGP-like_dom2"/>
</dbReference>
<organism evidence="1 2">
    <name type="scientific">Saccharothrix saharensis</name>
    <dbReference type="NCBI Taxonomy" id="571190"/>
    <lineage>
        <taxon>Bacteria</taxon>
        <taxon>Bacillati</taxon>
        <taxon>Actinomycetota</taxon>
        <taxon>Actinomycetes</taxon>
        <taxon>Pseudonocardiales</taxon>
        <taxon>Pseudonocardiaceae</taxon>
        <taxon>Saccharothrix</taxon>
    </lineage>
</organism>
<sequence>MFDLDGVLVDSERMWDEVRQAFAARHGGTWTPAATRAMQGMSTPEWATYLVTEVGVRLTPAEVASGVIGEMAERYAEGPPVLPGAVDVVREVASRYPVAIASSSPPVLIKSFLAATDLTDVVPVAISSEQAGAGKPAPDVYLLATSKLGADPTRSAAVEDSTNGLRAALSAGMTVYAVPNPHFPPDPTVLARVTVLRDLSALPAALASRTSG</sequence>
<protein>
    <submittedName>
        <fullName evidence="1">HAD superfamily hydrolase (TIGR01509 family)</fullName>
    </submittedName>
</protein>
<reference evidence="1 2" key="1">
    <citation type="submission" date="2019-06" db="EMBL/GenBank/DDBJ databases">
        <title>Sequencing the genomes of 1000 actinobacteria strains.</title>
        <authorList>
            <person name="Klenk H.-P."/>
        </authorList>
    </citation>
    <scope>NUCLEOTIDE SEQUENCE [LARGE SCALE GENOMIC DNA]</scope>
    <source>
        <strain evidence="1 2">DSM 45456</strain>
    </source>
</reference>
<name>A0A543JGT7_9PSEU</name>
<dbReference type="PANTHER" id="PTHR18901:SF38">
    <property type="entry name" value="PSEUDOURIDINE-5'-PHOSPHATASE"/>
    <property type="match status" value="1"/>
</dbReference>
<dbReference type="Gene3D" id="3.40.50.1000">
    <property type="entry name" value="HAD superfamily/HAD-like"/>
    <property type="match status" value="1"/>
</dbReference>
<dbReference type="InterPro" id="IPR036412">
    <property type="entry name" value="HAD-like_sf"/>
</dbReference>
<dbReference type="SFLD" id="SFLDG01129">
    <property type="entry name" value="C1.5:_HAD__Beta-PGM__Phosphata"/>
    <property type="match status" value="1"/>
</dbReference>
<dbReference type="Proteomes" id="UP000316628">
    <property type="component" value="Unassembled WGS sequence"/>
</dbReference>
<dbReference type="NCBIfam" id="TIGR01509">
    <property type="entry name" value="HAD-SF-IA-v3"/>
    <property type="match status" value="1"/>
</dbReference>
<evidence type="ECO:0000313" key="2">
    <source>
        <dbReference type="Proteomes" id="UP000316628"/>
    </source>
</evidence>
<dbReference type="InterPro" id="IPR006439">
    <property type="entry name" value="HAD-SF_hydro_IA"/>
</dbReference>
<evidence type="ECO:0000313" key="1">
    <source>
        <dbReference type="EMBL" id="TQM82026.1"/>
    </source>
</evidence>
<gene>
    <name evidence="1" type="ORF">FHX81_4418</name>
</gene>
<dbReference type="Pfam" id="PF00702">
    <property type="entry name" value="Hydrolase"/>
    <property type="match status" value="1"/>
</dbReference>
<dbReference type="CDD" id="cd07505">
    <property type="entry name" value="HAD_BPGM-like"/>
    <property type="match status" value="1"/>
</dbReference>
<keyword evidence="1" id="KW-0378">Hydrolase</keyword>
<dbReference type="Gene3D" id="1.10.150.240">
    <property type="entry name" value="Putative phosphatase, domain 2"/>
    <property type="match status" value="1"/>
</dbReference>
<dbReference type="GO" id="GO:0016787">
    <property type="term" value="F:hydrolase activity"/>
    <property type="evidence" value="ECO:0007669"/>
    <property type="project" value="UniProtKB-KW"/>
</dbReference>
<comment type="caution">
    <text evidence="1">The sequence shown here is derived from an EMBL/GenBank/DDBJ whole genome shotgun (WGS) entry which is preliminary data.</text>
</comment>
<keyword evidence="2" id="KW-1185">Reference proteome</keyword>